<evidence type="ECO:0000256" key="3">
    <source>
        <dbReference type="ARBA" id="ARBA00022741"/>
    </source>
</evidence>
<evidence type="ECO:0000256" key="7">
    <source>
        <dbReference type="SAM" id="MobiDB-lite"/>
    </source>
</evidence>
<evidence type="ECO:0000256" key="4">
    <source>
        <dbReference type="ARBA" id="ARBA00022840"/>
    </source>
</evidence>
<gene>
    <name evidence="8" type="ORF">GCM10023205_33410</name>
</gene>
<dbReference type="PANTHER" id="PTHR42749">
    <property type="entry name" value="CELL SHAPE-DETERMINING PROTEIN MREB"/>
    <property type="match status" value="1"/>
</dbReference>
<dbReference type="InterPro" id="IPR043129">
    <property type="entry name" value="ATPase_NBD"/>
</dbReference>
<keyword evidence="9" id="KW-1185">Reference proteome</keyword>
<reference evidence="9" key="1">
    <citation type="journal article" date="2019" name="Int. J. Syst. Evol. Microbiol.">
        <title>The Global Catalogue of Microorganisms (GCM) 10K type strain sequencing project: providing services to taxonomists for standard genome sequencing and annotation.</title>
        <authorList>
            <consortium name="The Broad Institute Genomics Platform"/>
            <consortium name="The Broad Institute Genome Sequencing Center for Infectious Disease"/>
            <person name="Wu L."/>
            <person name="Ma J."/>
        </authorList>
    </citation>
    <scope>NUCLEOTIDE SEQUENCE [LARGE SCALE GENOMIC DNA]</scope>
    <source>
        <strain evidence="9">JCM 17986</strain>
    </source>
</reference>
<dbReference type="Proteomes" id="UP001500466">
    <property type="component" value="Unassembled WGS sequence"/>
</dbReference>
<keyword evidence="3" id="KW-0547">Nucleotide-binding</keyword>
<dbReference type="PRINTS" id="PR01652">
    <property type="entry name" value="SHAPEPROTEIN"/>
</dbReference>
<feature type="compositionally biased region" description="Basic and acidic residues" evidence="7">
    <location>
        <begin position="326"/>
        <end position="335"/>
    </location>
</feature>
<evidence type="ECO:0000256" key="1">
    <source>
        <dbReference type="ARBA" id="ARBA00004496"/>
    </source>
</evidence>
<comment type="similarity">
    <text evidence="6">Belongs to the FtsA/MreB family.</text>
</comment>
<proteinExistence type="inferred from homology"/>
<dbReference type="Gene3D" id="3.30.420.40">
    <property type="match status" value="2"/>
</dbReference>
<dbReference type="InterPro" id="IPR056546">
    <property type="entry name" value="MreB_MamK-like"/>
</dbReference>
<accession>A0ABP9HB51</accession>
<evidence type="ECO:0000313" key="8">
    <source>
        <dbReference type="EMBL" id="GAA4966165.1"/>
    </source>
</evidence>
<comment type="subcellular location">
    <subcellularLocation>
        <location evidence="1">Cytoplasm</location>
    </subcellularLocation>
</comment>
<dbReference type="InterPro" id="IPR004753">
    <property type="entry name" value="MreB"/>
</dbReference>
<feature type="region of interest" description="Disordered" evidence="7">
    <location>
        <begin position="326"/>
        <end position="351"/>
    </location>
</feature>
<evidence type="ECO:0000256" key="6">
    <source>
        <dbReference type="ARBA" id="ARBA00023458"/>
    </source>
</evidence>
<name>A0ABP9HB51_9ACTN</name>
<sequence length="351" mass="36493">MAAHSTGIARCRLAVDLGAARTRIAVRDEGLIVDAPSVLALDTRTGDIVAAGEAAAAMRGRGAPHVRVVHPLENGIVADPDQVGVLLRHLAGRRPRFFGRWRRALVALPCGSGPAGRRTAAAALAPLGVRHVESIPAPLAAAVGAGIPYHQAEASLSVVCGASATQAAIIADGAVVDHDIVAVGGDAVERAITEHLRAAYGVVLPRRETPSLFARLGPGTCELGYVPLRCWDLRSASLRTIDVDLDTLRAAVDRPVGMVVDAVRRVLGRCTPELVIELADRGIVMAGGLAALPGMDAMVRDAAGVPVHVAPDPANAVVRGLSHLLDTRARPEPNDRGALPQAPESRELAYD</sequence>
<dbReference type="Pfam" id="PF06723">
    <property type="entry name" value="MreB_Mbl"/>
    <property type="match status" value="1"/>
</dbReference>
<evidence type="ECO:0000256" key="5">
    <source>
        <dbReference type="ARBA" id="ARBA00022960"/>
    </source>
</evidence>
<dbReference type="RefSeq" id="WP_345676274.1">
    <property type="nucleotide sequence ID" value="NZ_BAABHS010000010.1"/>
</dbReference>
<keyword evidence="4" id="KW-0067">ATP-binding</keyword>
<keyword evidence="2" id="KW-0963">Cytoplasm</keyword>
<keyword evidence="5" id="KW-0133">Cell shape</keyword>
<organism evidence="8 9">
    <name type="scientific">Yinghuangia aomiensis</name>
    <dbReference type="NCBI Taxonomy" id="676205"/>
    <lineage>
        <taxon>Bacteria</taxon>
        <taxon>Bacillati</taxon>
        <taxon>Actinomycetota</taxon>
        <taxon>Actinomycetes</taxon>
        <taxon>Kitasatosporales</taxon>
        <taxon>Streptomycetaceae</taxon>
        <taxon>Yinghuangia</taxon>
    </lineage>
</organism>
<dbReference type="SUPFAM" id="SSF53067">
    <property type="entry name" value="Actin-like ATPase domain"/>
    <property type="match status" value="2"/>
</dbReference>
<protein>
    <submittedName>
        <fullName evidence="8">Rod shape-determining protein</fullName>
    </submittedName>
</protein>
<dbReference type="EMBL" id="BAABHS010000010">
    <property type="protein sequence ID" value="GAA4966165.1"/>
    <property type="molecule type" value="Genomic_DNA"/>
</dbReference>
<dbReference type="PANTHER" id="PTHR42749:SF1">
    <property type="entry name" value="CELL SHAPE-DETERMINING PROTEIN MREB"/>
    <property type="match status" value="1"/>
</dbReference>
<evidence type="ECO:0000256" key="2">
    <source>
        <dbReference type="ARBA" id="ARBA00022490"/>
    </source>
</evidence>
<evidence type="ECO:0000313" key="9">
    <source>
        <dbReference type="Proteomes" id="UP001500466"/>
    </source>
</evidence>
<comment type="caution">
    <text evidence="8">The sequence shown here is derived from an EMBL/GenBank/DDBJ whole genome shotgun (WGS) entry which is preliminary data.</text>
</comment>